<dbReference type="InterPro" id="IPR029044">
    <property type="entry name" value="Nucleotide-diphossugar_trans"/>
</dbReference>
<dbReference type="Proteomes" id="UP000176294">
    <property type="component" value="Unassembled WGS sequence"/>
</dbReference>
<dbReference type="OrthoDB" id="6307329at2"/>
<reference evidence="2 3" key="1">
    <citation type="submission" date="2016-08" db="EMBL/GenBank/DDBJ databases">
        <title>Hymenobacter coccineus sp. nov., Hymenobacter lapidarius sp. nov. and Hymenobacter glacialis sp. nov., isolated from Antarctic soil.</title>
        <authorList>
            <person name="Sedlacek I."/>
            <person name="Kralova S."/>
            <person name="Kyrova K."/>
            <person name="Maslanova I."/>
            <person name="Stankova E."/>
            <person name="Vrbovska V."/>
            <person name="Nemec M."/>
            <person name="Bartak M."/>
            <person name="Svec P."/>
            <person name="Busse H.-J."/>
            <person name="Pantucek R."/>
        </authorList>
    </citation>
    <scope>NUCLEOTIDE SEQUENCE [LARGE SCALE GENOMIC DNA]</scope>
    <source>
        <strain evidence="2 3">CCM 8643</strain>
    </source>
</reference>
<dbReference type="Pfam" id="PF00535">
    <property type="entry name" value="Glycos_transf_2"/>
    <property type="match status" value="1"/>
</dbReference>
<dbReference type="EMBL" id="MDZB01000006">
    <property type="protein sequence ID" value="OGX89636.1"/>
    <property type="molecule type" value="Genomic_DNA"/>
</dbReference>
<name>A0A1G1TFI0_9BACT</name>
<accession>A0A1G1TFI0</accession>
<dbReference type="CDD" id="cd00761">
    <property type="entry name" value="Glyco_tranf_GTA_type"/>
    <property type="match status" value="1"/>
</dbReference>
<gene>
    <name evidence="2" type="ORF">BEN47_19555</name>
</gene>
<dbReference type="SUPFAM" id="SSF53448">
    <property type="entry name" value="Nucleotide-diphospho-sugar transferases"/>
    <property type="match status" value="1"/>
</dbReference>
<feature type="domain" description="Glycosyltransferase 2-like" evidence="1">
    <location>
        <begin position="2"/>
        <end position="68"/>
    </location>
</feature>
<dbReference type="GO" id="GO:0016758">
    <property type="term" value="F:hexosyltransferase activity"/>
    <property type="evidence" value="ECO:0007669"/>
    <property type="project" value="UniProtKB-ARBA"/>
</dbReference>
<protein>
    <recommendedName>
        <fullName evidence="1">Glycosyltransferase 2-like domain-containing protein</fullName>
    </recommendedName>
</protein>
<evidence type="ECO:0000313" key="2">
    <source>
        <dbReference type="EMBL" id="OGX89636.1"/>
    </source>
</evidence>
<dbReference type="STRING" id="1908237.BEN47_19555"/>
<dbReference type="AlphaFoldDB" id="A0A1G1TFI0"/>
<sequence length="79" mass="9036">MVVDDGSKDYTAVVVARFADPHLCYYPKQNAERGAARNYDLAHAQDEYVIFLDSDDRFYPKHLATLYAKTLVHLIRLGC</sequence>
<dbReference type="InterPro" id="IPR001173">
    <property type="entry name" value="Glyco_trans_2-like"/>
</dbReference>
<keyword evidence="3" id="KW-1185">Reference proteome</keyword>
<dbReference type="Gene3D" id="3.90.550.10">
    <property type="entry name" value="Spore Coat Polysaccharide Biosynthesis Protein SpsA, Chain A"/>
    <property type="match status" value="1"/>
</dbReference>
<evidence type="ECO:0000259" key="1">
    <source>
        <dbReference type="Pfam" id="PF00535"/>
    </source>
</evidence>
<proteinExistence type="predicted"/>
<dbReference type="PANTHER" id="PTHR22916">
    <property type="entry name" value="GLYCOSYLTRANSFERASE"/>
    <property type="match status" value="1"/>
</dbReference>
<comment type="caution">
    <text evidence="2">The sequence shown here is derived from an EMBL/GenBank/DDBJ whole genome shotgun (WGS) entry which is preliminary data.</text>
</comment>
<evidence type="ECO:0000313" key="3">
    <source>
        <dbReference type="Proteomes" id="UP000176294"/>
    </source>
</evidence>
<organism evidence="2 3">
    <name type="scientific">Hymenobacter lapidarius</name>
    <dbReference type="NCBI Taxonomy" id="1908237"/>
    <lineage>
        <taxon>Bacteria</taxon>
        <taxon>Pseudomonadati</taxon>
        <taxon>Bacteroidota</taxon>
        <taxon>Cytophagia</taxon>
        <taxon>Cytophagales</taxon>
        <taxon>Hymenobacteraceae</taxon>
        <taxon>Hymenobacter</taxon>
    </lineage>
</organism>